<evidence type="ECO:0000313" key="2">
    <source>
        <dbReference type="EMBL" id="KIM27118.1"/>
    </source>
</evidence>
<sequence length="228" mass="25455">MIAAIEERRAAEAEKARQVQEEADMLARLEEERIEAENLAAQEAAMVAAIIEERRKAEAEKARLHEKARVARERLIAMLAKRSMVIISLGSFVIIVKDVSILELPVKVQEADALLAIGEPSIVEPEPSCCVEDVQGSVEDEEAHDEDRERVVRKEQTMQERLARRTRARLEREETAEESVSYGGFTASLELPECGRGRYIVGQESKSAAFMFTSNKTLGVEDCLSVRG</sequence>
<name>A0A0C2WLE3_SERVB</name>
<proteinExistence type="predicted"/>
<keyword evidence="3" id="KW-1185">Reference proteome</keyword>
<protein>
    <submittedName>
        <fullName evidence="2">Uncharacterized protein</fullName>
    </submittedName>
</protein>
<evidence type="ECO:0000313" key="3">
    <source>
        <dbReference type="Proteomes" id="UP000054097"/>
    </source>
</evidence>
<dbReference type="HOGENOM" id="CLU_1215424_0_0_1"/>
<dbReference type="EMBL" id="KN824301">
    <property type="protein sequence ID" value="KIM27118.1"/>
    <property type="molecule type" value="Genomic_DNA"/>
</dbReference>
<dbReference type="Proteomes" id="UP000054097">
    <property type="component" value="Unassembled WGS sequence"/>
</dbReference>
<keyword evidence="1" id="KW-0175">Coiled coil</keyword>
<feature type="coiled-coil region" evidence="1">
    <location>
        <begin position="2"/>
        <end position="74"/>
    </location>
</feature>
<reference evidence="2 3" key="1">
    <citation type="submission" date="2014-04" db="EMBL/GenBank/DDBJ databases">
        <authorList>
            <consortium name="DOE Joint Genome Institute"/>
            <person name="Kuo A."/>
            <person name="Zuccaro A."/>
            <person name="Kohler A."/>
            <person name="Nagy L.G."/>
            <person name="Floudas D."/>
            <person name="Copeland A."/>
            <person name="Barry K.W."/>
            <person name="Cichocki N."/>
            <person name="Veneault-Fourrey C."/>
            <person name="LaButti K."/>
            <person name="Lindquist E.A."/>
            <person name="Lipzen A."/>
            <person name="Lundell T."/>
            <person name="Morin E."/>
            <person name="Murat C."/>
            <person name="Sun H."/>
            <person name="Tunlid A."/>
            <person name="Henrissat B."/>
            <person name="Grigoriev I.V."/>
            <person name="Hibbett D.S."/>
            <person name="Martin F."/>
            <person name="Nordberg H.P."/>
            <person name="Cantor M.N."/>
            <person name="Hua S.X."/>
        </authorList>
    </citation>
    <scope>NUCLEOTIDE SEQUENCE [LARGE SCALE GENOMIC DNA]</scope>
    <source>
        <strain evidence="2 3">MAFF 305830</strain>
    </source>
</reference>
<dbReference type="AlphaFoldDB" id="A0A0C2WLE3"/>
<reference evidence="3" key="2">
    <citation type="submission" date="2015-01" db="EMBL/GenBank/DDBJ databases">
        <title>Evolutionary Origins and Diversification of the Mycorrhizal Mutualists.</title>
        <authorList>
            <consortium name="DOE Joint Genome Institute"/>
            <consortium name="Mycorrhizal Genomics Consortium"/>
            <person name="Kohler A."/>
            <person name="Kuo A."/>
            <person name="Nagy L.G."/>
            <person name="Floudas D."/>
            <person name="Copeland A."/>
            <person name="Barry K.W."/>
            <person name="Cichocki N."/>
            <person name="Veneault-Fourrey C."/>
            <person name="LaButti K."/>
            <person name="Lindquist E.A."/>
            <person name="Lipzen A."/>
            <person name="Lundell T."/>
            <person name="Morin E."/>
            <person name="Murat C."/>
            <person name="Riley R."/>
            <person name="Ohm R."/>
            <person name="Sun H."/>
            <person name="Tunlid A."/>
            <person name="Henrissat B."/>
            <person name="Grigoriev I.V."/>
            <person name="Hibbett D.S."/>
            <person name="Martin F."/>
        </authorList>
    </citation>
    <scope>NUCLEOTIDE SEQUENCE [LARGE SCALE GENOMIC DNA]</scope>
    <source>
        <strain evidence="3">MAFF 305830</strain>
    </source>
</reference>
<accession>A0A0C2WLE3</accession>
<organism evidence="2 3">
    <name type="scientific">Serendipita vermifera MAFF 305830</name>
    <dbReference type="NCBI Taxonomy" id="933852"/>
    <lineage>
        <taxon>Eukaryota</taxon>
        <taxon>Fungi</taxon>
        <taxon>Dikarya</taxon>
        <taxon>Basidiomycota</taxon>
        <taxon>Agaricomycotina</taxon>
        <taxon>Agaricomycetes</taxon>
        <taxon>Sebacinales</taxon>
        <taxon>Serendipitaceae</taxon>
        <taxon>Serendipita</taxon>
    </lineage>
</organism>
<evidence type="ECO:0000256" key="1">
    <source>
        <dbReference type="SAM" id="Coils"/>
    </source>
</evidence>
<gene>
    <name evidence="2" type="ORF">M408DRAFT_9508</name>
</gene>